<comment type="subcellular location">
    <subcellularLocation>
        <location evidence="1 10">Cell outer membrane</location>
        <topology evidence="1 10">Multi-pass membrane protein</topology>
    </subcellularLocation>
</comment>
<evidence type="ECO:0000256" key="1">
    <source>
        <dbReference type="ARBA" id="ARBA00004571"/>
    </source>
</evidence>
<evidence type="ECO:0000256" key="5">
    <source>
        <dbReference type="ARBA" id="ARBA00022729"/>
    </source>
</evidence>
<evidence type="ECO:0000313" key="15">
    <source>
        <dbReference type="EMBL" id="MBC6490817.1"/>
    </source>
</evidence>
<keyword evidence="8" id="KW-0675">Receptor</keyword>
<organism evidence="15 16">
    <name type="scientific">Flavihumibacter stibioxidans</name>
    <dbReference type="NCBI Taxonomy" id="1834163"/>
    <lineage>
        <taxon>Bacteria</taxon>
        <taxon>Pseudomonadati</taxon>
        <taxon>Bacteroidota</taxon>
        <taxon>Chitinophagia</taxon>
        <taxon>Chitinophagales</taxon>
        <taxon>Chitinophagaceae</taxon>
        <taxon>Flavihumibacter</taxon>
    </lineage>
</organism>
<dbReference type="Proteomes" id="UP000765802">
    <property type="component" value="Unassembled WGS sequence"/>
</dbReference>
<gene>
    <name evidence="15" type="ORF">BC349_07215</name>
</gene>
<dbReference type="PROSITE" id="PS52016">
    <property type="entry name" value="TONB_DEPENDENT_REC_3"/>
    <property type="match status" value="1"/>
</dbReference>
<dbReference type="Gene3D" id="2.60.40.1120">
    <property type="entry name" value="Carboxypeptidase-like, regulatory domain"/>
    <property type="match status" value="1"/>
</dbReference>
<accession>A0ABR7M788</accession>
<reference evidence="15 16" key="1">
    <citation type="submission" date="2016-07" db="EMBL/GenBank/DDBJ databases">
        <title>Genome analysis of Flavihumibacter stibioxidans YS-17.</title>
        <authorList>
            <person name="Shi K."/>
            <person name="Han Y."/>
            <person name="Wang G."/>
        </authorList>
    </citation>
    <scope>NUCLEOTIDE SEQUENCE [LARGE SCALE GENOMIC DNA]</scope>
    <source>
        <strain evidence="15 16">YS-17</strain>
    </source>
</reference>
<evidence type="ECO:0000256" key="12">
    <source>
        <dbReference type="SAM" id="SignalP"/>
    </source>
</evidence>
<feature type="domain" description="TonB-dependent receptor-like beta-barrel" evidence="13">
    <location>
        <begin position="332"/>
        <end position="943"/>
    </location>
</feature>
<dbReference type="NCBIfam" id="TIGR04057">
    <property type="entry name" value="SusC_RagA_signa"/>
    <property type="match status" value="1"/>
</dbReference>
<evidence type="ECO:0000259" key="14">
    <source>
        <dbReference type="Pfam" id="PF07715"/>
    </source>
</evidence>
<evidence type="ECO:0000313" key="16">
    <source>
        <dbReference type="Proteomes" id="UP000765802"/>
    </source>
</evidence>
<protein>
    <recommendedName>
        <fullName evidence="17">SusC/RagA family TonB-linked outer membrane protein</fullName>
    </recommendedName>
</protein>
<dbReference type="Pfam" id="PF07715">
    <property type="entry name" value="Plug"/>
    <property type="match status" value="1"/>
</dbReference>
<dbReference type="PANTHER" id="PTHR30069:SF29">
    <property type="entry name" value="HEMOGLOBIN AND HEMOGLOBIN-HAPTOGLOBIN-BINDING PROTEIN 1-RELATED"/>
    <property type="match status" value="1"/>
</dbReference>
<evidence type="ECO:0000256" key="4">
    <source>
        <dbReference type="ARBA" id="ARBA00022692"/>
    </source>
</evidence>
<keyword evidence="4 10" id="KW-0812">Transmembrane</keyword>
<keyword evidence="2 10" id="KW-0813">Transport</keyword>
<dbReference type="Gene3D" id="2.40.170.20">
    <property type="entry name" value="TonB-dependent receptor, beta-barrel domain"/>
    <property type="match status" value="1"/>
</dbReference>
<evidence type="ECO:0000256" key="8">
    <source>
        <dbReference type="ARBA" id="ARBA00023170"/>
    </source>
</evidence>
<feature type="chain" id="PRO_5046973720" description="SusC/RagA family TonB-linked outer membrane protein" evidence="12">
    <location>
        <begin position="22"/>
        <end position="991"/>
    </location>
</feature>
<sequence length="991" mass="107845">MRKIMGRFLPILIGLAIPVLAAAQQTVKGRVTDATGAPLPGATVIVRGTKISAQTDANGNFSINMPANTTRLEVSYVGFLAQTLSPRAGDNVIVLKEDDTNLNEVVVTGLATSIKKSNAANSVARISAKELTGSTRPPTLDGAISGKVPGAQISANSGAPGGGVSIRLRGVSTVAGSSQPLFVVDGVIVNNDQFATGTGTRAFTGATGLDAGSQDQAPNRIADLNPADIESIEVLKGPSASAIYGSRAGAGVIVITTKRGKSGKTRINVNQDFGFTKASKFLGSSDWTPEKIATYGGAYNIPEEEALELLDAADGKTWDYEKMIWGNTGKINNTSLNLSGGNDRTKYYIAGSYQNETGIQKKTGYTRKSFRMNLDHKLNDYIDFKVSSNFINSWASRGFTGNDNRGVSLTYAIPYIPNFIDISRRADGTYPTIPGRSQNPMEIIDRASNIEKTNRFLNSGEINAYLFKGEKSTLKMSLRGGVDYLVSEPTVYMPEDLQLMEESALKGAIRQTTNKSRYTYMQAGLNFNTNIGNNLDLTTGLVFLRDDQRTDQSYIQGEGLLPAQTNPSIAQRITTGNIINRSSVVAFDASQELNWDDKVIGRVGLRADKSTLSGLNYDKYYYYPRAAVAVNIANFGFWKSDVINQVKPRFAFGEASGFPSFDAVYSNLLGVNYGGELGSVTPTLLGLGALDPERAQEIEFGLDLGFLNNRISLEATYYNKKVKNFLFPYTLSPGSGVSSIKLFPVGDIMNKGIEIGLNAQVIKRSQLEWTTSVQYWTNKSEVTRLNIPPSYVANSGFGTYGRKRIQLGTSPTAWWGVDENGNTINYKDYQPDFQMSWNNNLRFAKNFEFNMLWHTSQGGYNASLTRLLKDEGGTTEDWSTVGKSGEPVGVERQGSEIYNFVFDASYIRLREAGLYYNVPSAFLKGAFKSFVQNVRIGLSAQNLLTITDYYGYDPEVSNFNTGNAGGALTGGVDLAPFPLAKRYFFHLNIGL</sequence>
<dbReference type="InterPro" id="IPR037066">
    <property type="entry name" value="Plug_dom_sf"/>
</dbReference>
<evidence type="ECO:0000259" key="13">
    <source>
        <dbReference type="Pfam" id="PF00593"/>
    </source>
</evidence>
<keyword evidence="16" id="KW-1185">Reference proteome</keyword>
<evidence type="ECO:0000256" key="3">
    <source>
        <dbReference type="ARBA" id="ARBA00022452"/>
    </source>
</evidence>
<comment type="caution">
    <text evidence="15">The sequence shown here is derived from an EMBL/GenBank/DDBJ whole genome shotgun (WGS) entry which is preliminary data.</text>
</comment>
<evidence type="ECO:0008006" key="17">
    <source>
        <dbReference type="Google" id="ProtNLM"/>
    </source>
</evidence>
<dbReference type="InterPro" id="IPR039426">
    <property type="entry name" value="TonB-dep_rcpt-like"/>
</dbReference>
<name>A0ABR7M788_9BACT</name>
<dbReference type="InterPro" id="IPR023997">
    <property type="entry name" value="TonB-dep_OMP_SusC/RagA_CS"/>
</dbReference>
<dbReference type="Pfam" id="PF13715">
    <property type="entry name" value="CarbopepD_reg_2"/>
    <property type="match status" value="1"/>
</dbReference>
<dbReference type="EMBL" id="MBUA01000012">
    <property type="protein sequence ID" value="MBC6490817.1"/>
    <property type="molecule type" value="Genomic_DNA"/>
</dbReference>
<keyword evidence="7 10" id="KW-0472">Membrane</keyword>
<dbReference type="Pfam" id="PF00593">
    <property type="entry name" value="TonB_dep_Rec_b-barrel"/>
    <property type="match status" value="1"/>
</dbReference>
<feature type="domain" description="TonB-dependent receptor plug" evidence="14">
    <location>
        <begin position="116"/>
        <end position="252"/>
    </location>
</feature>
<dbReference type="InterPro" id="IPR000531">
    <property type="entry name" value="Beta-barrel_TonB"/>
</dbReference>
<evidence type="ECO:0000256" key="6">
    <source>
        <dbReference type="ARBA" id="ARBA00023077"/>
    </source>
</evidence>
<keyword evidence="3 10" id="KW-1134">Transmembrane beta strand</keyword>
<dbReference type="InterPro" id="IPR008969">
    <property type="entry name" value="CarboxyPept-like_regulatory"/>
</dbReference>
<keyword evidence="6 11" id="KW-0798">TonB box</keyword>
<dbReference type="SUPFAM" id="SSF49464">
    <property type="entry name" value="Carboxypeptidase regulatory domain-like"/>
    <property type="match status" value="1"/>
</dbReference>
<dbReference type="NCBIfam" id="TIGR04056">
    <property type="entry name" value="OMP_RagA_SusC"/>
    <property type="match status" value="1"/>
</dbReference>
<evidence type="ECO:0000256" key="9">
    <source>
        <dbReference type="ARBA" id="ARBA00023237"/>
    </source>
</evidence>
<keyword evidence="5 12" id="KW-0732">Signal</keyword>
<evidence type="ECO:0000256" key="10">
    <source>
        <dbReference type="PROSITE-ProRule" id="PRU01360"/>
    </source>
</evidence>
<evidence type="ECO:0000256" key="2">
    <source>
        <dbReference type="ARBA" id="ARBA00022448"/>
    </source>
</evidence>
<proteinExistence type="inferred from homology"/>
<keyword evidence="9 10" id="KW-0998">Cell outer membrane</keyword>
<dbReference type="InterPro" id="IPR012910">
    <property type="entry name" value="Plug_dom"/>
</dbReference>
<dbReference type="SUPFAM" id="SSF56935">
    <property type="entry name" value="Porins"/>
    <property type="match status" value="1"/>
</dbReference>
<comment type="similarity">
    <text evidence="10 11">Belongs to the TonB-dependent receptor family.</text>
</comment>
<dbReference type="InterPro" id="IPR036942">
    <property type="entry name" value="Beta-barrel_TonB_sf"/>
</dbReference>
<evidence type="ECO:0000256" key="11">
    <source>
        <dbReference type="RuleBase" id="RU003357"/>
    </source>
</evidence>
<dbReference type="PANTHER" id="PTHR30069">
    <property type="entry name" value="TONB-DEPENDENT OUTER MEMBRANE RECEPTOR"/>
    <property type="match status" value="1"/>
</dbReference>
<evidence type="ECO:0000256" key="7">
    <source>
        <dbReference type="ARBA" id="ARBA00023136"/>
    </source>
</evidence>
<dbReference type="Gene3D" id="2.170.130.10">
    <property type="entry name" value="TonB-dependent receptor, plug domain"/>
    <property type="match status" value="1"/>
</dbReference>
<dbReference type="InterPro" id="IPR023996">
    <property type="entry name" value="TonB-dep_OMP_SusC/RagA"/>
</dbReference>
<dbReference type="RefSeq" id="WP_187256169.1">
    <property type="nucleotide sequence ID" value="NZ_JBHULF010000014.1"/>
</dbReference>
<feature type="signal peptide" evidence="12">
    <location>
        <begin position="1"/>
        <end position="21"/>
    </location>
</feature>